<evidence type="ECO:0000256" key="1">
    <source>
        <dbReference type="SAM" id="Phobius"/>
    </source>
</evidence>
<evidence type="ECO:0000259" key="2">
    <source>
        <dbReference type="PROSITE" id="PS50222"/>
    </source>
</evidence>
<organism evidence="3 4">
    <name type="scientific">Caerostris darwini</name>
    <dbReference type="NCBI Taxonomy" id="1538125"/>
    <lineage>
        <taxon>Eukaryota</taxon>
        <taxon>Metazoa</taxon>
        <taxon>Ecdysozoa</taxon>
        <taxon>Arthropoda</taxon>
        <taxon>Chelicerata</taxon>
        <taxon>Arachnida</taxon>
        <taxon>Araneae</taxon>
        <taxon>Araneomorphae</taxon>
        <taxon>Entelegynae</taxon>
        <taxon>Araneoidea</taxon>
        <taxon>Araneidae</taxon>
        <taxon>Caerostris</taxon>
    </lineage>
</organism>
<protein>
    <submittedName>
        <fullName evidence="3">EF-hand domain-containing protein</fullName>
    </submittedName>
</protein>
<reference evidence="3 4" key="1">
    <citation type="submission" date="2021-06" db="EMBL/GenBank/DDBJ databases">
        <title>Caerostris darwini draft genome.</title>
        <authorList>
            <person name="Kono N."/>
            <person name="Arakawa K."/>
        </authorList>
    </citation>
    <scope>NUCLEOTIDE SEQUENCE [LARGE SCALE GENOMIC DNA]</scope>
</reference>
<comment type="caution">
    <text evidence="3">The sequence shown here is derived from an EMBL/GenBank/DDBJ whole genome shotgun (WGS) entry which is preliminary data.</text>
</comment>
<feature type="domain" description="EF-hand" evidence="2">
    <location>
        <begin position="125"/>
        <end position="144"/>
    </location>
</feature>
<dbReference type="EMBL" id="BPLQ01009683">
    <property type="protein sequence ID" value="GIY45926.1"/>
    <property type="molecule type" value="Genomic_DNA"/>
</dbReference>
<keyword evidence="4" id="KW-1185">Reference proteome</keyword>
<proteinExistence type="predicted"/>
<keyword evidence="1" id="KW-0472">Membrane</keyword>
<dbReference type="AlphaFoldDB" id="A0AAV4TKH3"/>
<accession>A0AAV4TKH3</accession>
<dbReference type="PROSITE" id="PS50222">
    <property type="entry name" value="EF_HAND_2"/>
    <property type="match status" value="1"/>
</dbReference>
<keyword evidence="1" id="KW-1133">Transmembrane helix</keyword>
<gene>
    <name evidence="3" type="primary">AVEN_261884_1</name>
    <name evidence="3" type="ORF">CDAR_380301</name>
</gene>
<keyword evidence="1" id="KW-0812">Transmembrane</keyword>
<dbReference type="GO" id="GO:0005509">
    <property type="term" value="F:calcium ion binding"/>
    <property type="evidence" value="ECO:0007669"/>
    <property type="project" value="InterPro"/>
</dbReference>
<evidence type="ECO:0000313" key="4">
    <source>
        <dbReference type="Proteomes" id="UP001054837"/>
    </source>
</evidence>
<sequence length="144" mass="16184">MELSPFGHDCPLRCSPIEERPPGTYEKAHHLHIYRILTVKVKTMSRMFLILFSAVALCAVISAAPSRQKRGFRNAALSTARGFGKRMQQSDEMALHEDLSRPMASTWFAEQVARSPALAKYLVEKVIDQNGDGLIHPDEVYQSL</sequence>
<dbReference type="InterPro" id="IPR002048">
    <property type="entry name" value="EF_hand_dom"/>
</dbReference>
<dbReference type="Proteomes" id="UP001054837">
    <property type="component" value="Unassembled WGS sequence"/>
</dbReference>
<feature type="transmembrane region" description="Helical" evidence="1">
    <location>
        <begin position="47"/>
        <end position="64"/>
    </location>
</feature>
<name>A0AAV4TKH3_9ARAC</name>
<evidence type="ECO:0000313" key="3">
    <source>
        <dbReference type="EMBL" id="GIY45926.1"/>
    </source>
</evidence>